<organism evidence="6 7">
    <name type="scientific">Marinobacterium zhoushanense</name>
    <dbReference type="NCBI Taxonomy" id="1679163"/>
    <lineage>
        <taxon>Bacteria</taxon>
        <taxon>Pseudomonadati</taxon>
        <taxon>Pseudomonadota</taxon>
        <taxon>Gammaproteobacteria</taxon>
        <taxon>Oceanospirillales</taxon>
        <taxon>Oceanospirillaceae</taxon>
        <taxon>Marinobacterium</taxon>
    </lineage>
</organism>
<evidence type="ECO:0000313" key="6">
    <source>
        <dbReference type="EMBL" id="GGB91137.1"/>
    </source>
</evidence>
<dbReference type="Pfam" id="PF00501">
    <property type="entry name" value="AMP-binding"/>
    <property type="match status" value="1"/>
</dbReference>
<evidence type="ECO:0000256" key="2">
    <source>
        <dbReference type="ARBA" id="ARBA00022598"/>
    </source>
</evidence>
<dbReference type="InterPro" id="IPR036736">
    <property type="entry name" value="ACP-like_sf"/>
</dbReference>
<keyword evidence="7" id="KW-1185">Reference proteome</keyword>
<reference evidence="7" key="1">
    <citation type="journal article" date="2019" name="Int. J. Syst. Evol. Microbiol.">
        <title>The Global Catalogue of Microorganisms (GCM) 10K type strain sequencing project: providing services to taxonomists for standard genome sequencing and annotation.</title>
        <authorList>
            <consortium name="The Broad Institute Genomics Platform"/>
            <consortium name="The Broad Institute Genome Sequencing Center for Infectious Disease"/>
            <person name="Wu L."/>
            <person name="Ma J."/>
        </authorList>
    </citation>
    <scope>NUCLEOTIDE SEQUENCE [LARGE SCALE GENOMIC DNA]</scope>
    <source>
        <strain evidence="7">CGMCC 1.15341</strain>
    </source>
</reference>
<dbReference type="Proteomes" id="UP000629025">
    <property type="component" value="Unassembled WGS sequence"/>
</dbReference>
<dbReference type="SMART" id="SM00563">
    <property type="entry name" value="PlsC"/>
    <property type="match status" value="1"/>
</dbReference>
<dbReference type="PROSITE" id="PS00455">
    <property type="entry name" value="AMP_BINDING"/>
    <property type="match status" value="1"/>
</dbReference>
<dbReference type="InterPro" id="IPR045851">
    <property type="entry name" value="AMP-bd_C_sf"/>
</dbReference>
<evidence type="ECO:0000256" key="1">
    <source>
        <dbReference type="ARBA" id="ARBA00006432"/>
    </source>
</evidence>
<name>A0ABQ1KBT4_9GAMM</name>
<dbReference type="InterPro" id="IPR009081">
    <property type="entry name" value="PP-bd_ACP"/>
</dbReference>
<dbReference type="PROSITE" id="PS50075">
    <property type="entry name" value="CARRIER"/>
    <property type="match status" value="1"/>
</dbReference>
<gene>
    <name evidence="6" type="ORF">GCM10011352_16480</name>
</gene>
<keyword evidence="4" id="KW-0812">Transmembrane</keyword>
<dbReference type="PANTHER" id="PTHR22754">
    <property type="entry name" value="DISCO-INTERACTING PROTEIN 2 DIP2 -RELATED"/>
    <property type="match status" value="1"/>
</dbReference>
<dbReference type="SUPFAM" id="SSF56801">
    <property type="entry name" value="Acetyl-CoA synthetase-like"/>
    <property type="match status" value="1"/>
</dbReference>
<evidence type="ECO:0000313" key="7">
    <source>
        <dbReference type="Proteomes" id="UP000629025"/>
    </source>
</evidence>
<protein>
    <submittedName>
        <fullName evidence="6">Acyl-CoA synthetase</fullName>
    </submittedName>
</protein>
<keyword evidence="4" id="KW-1133">Transmembrane helix</keyword>
<dbReference type="Gene3D" id="3.30.300.30">
    <property type="match status" value="1"/>
</dbReference>
<dbReference type="InterPro" id="IPR020845">
    <property type="entry name" value="AMP-binding_CS"/>
</dbReference>
<dbReference type="PANTHER" id="PTHR22754:SF32">
    <property type="entry name" value="DISCO-INTERACTING PROTEIN 2"/>
    <property type="match status" value="1"/>
</dbReference>
<dbReference type="CDD" id="cd07989">
    <property type="entry name" value="LPLAT_AGPAT-like"/>
    <property type="match status" value="1"/>
</dbReference>
<comment type="caution">
    <text evidence="6">The sequence shown here is derived from an EMBL/GenBank/DDBJ whole genome shotgun (WGS) entry which is preliminary data.</text>
</comment>
<keyword evidence="2" id="KW-0436">Ligase</keyword>
<dbReference type="CDD" id="cd05931">
    <property type="entry name" value="FAAL"/>
    <property type="match status" value="1"/>
</dbReference>
<evidence type="ECO:0000256" key="4">
    <source>
        <dbReference type="SAM" id="Phobius"/>
    </source>
</evidence>
<evidence type="ECO:0000259" key="5">
    <source>
        <dbReference type="PROSITE" id="PS50075"/>
    </source>
</evidence>
<dbReference type="Pfam" id="PF01553">
    <property type="entry name" value="Acyltransferase"/>
    <property type="match status" value="1"/>
</dbReference>
<proteinExistence type="inferred from homology"/>
<sequence>MMPTERPDARQRQAALLQLIEELGAELHPNQRTDPATLDSTLDGDLGLDSLSRAELLSRIERQFEVSLPERTFAEIETPRDLLRLLARASPTGPQSHPAPSTPLERTEGLPSQADSLVEVLAWHVERHPDRPHIHFYNDQGSSPDLTYGELWQGAACVAAGLRQHGLAAGQTVALMLPTGRDYFVSFFGILMTGAIPVPIYPPMRPSQLEDHLVRQASILDNCQAKLLIAPVEATALCQLLKAQVPTLLAVVTTATLERVTQGGTPIAEPVIPQRDDIALLQYTSGSTGRPKGVILSHANLLANIRTAGKAIDATSRDVFVSWLPLYHDMGLIGAWLGSLYHAALLVSLPPEAFLGRPARWLQALSRHGGTLSAAPNFAYELCLNKVPDSLLAELDLSRWRLAMNGAETINASTLRTFQRRFARCGLNAKAIYPVYGLAESSVALVFPTPGSEPRIDRVQRGPLMRDGQALPAADSDTEAFEFVGCGQALPAHRIRICDEGGRELPERHQGRLQFQGPSACSGYYRNASATARLFDGDWLDSGDLGYLAEGGLYITGRSKDLIIRSGRNLYPEELESAVGAIDGFRRGRVAAFGVCDQAGGTERLIVMAETRSDNDGEREHLRREAAGAVSRLIGEPPDEVVLIPPGVLLKTSSGKLRRSDCRERYSRGDYRTHSPGHQLLRLLLKSASPLLQRLRRVLGRHLFAGYALLTGLSLSAAAFAAILLLPNLTRRWQALHRIIRCWAWLTRTPLEIRGAENLPANGACVLVANHASYLDAFVLVATMPQPVHFVAKAELRTQPLLRTLLDRLAVRYINRQDPQQSLSDAREANNMAQQGHRLLFFPEGTLQDSPGLMPFKMGAFICAVEAGIPVVPIALSGTRSILRGQRWYGYRGEIGVEIGAPLHAPEQGDRWTQALSLRDATRAHILRHCHEPDLERLGGEC</sequence>
<keyword evidence="4" id="KW-0472">Membrane</keyword>
<dbReference type="Gene3D" id="1.10.1200.10">
    <property type="entry name" value="ACP-like"/>
    <property type="match status" value="1"/>
</dbReference>
<dbReference type="Gene3D" id="3.40.50.12780">
    <property type="entry name" value="N-terminal domain of ligase-like"/>
    <property type="match status" value="1"/>
</dbReference>
<feature type="region of interest" description="Disordered" evidence="3">
    <location>
        <begin position="89"/>
        <end position="109"/>
    </location>
</feature>
<dbReference type="SUPFAM" id="SSF47336">
    <property type="entry name" value="ACP-like"/>
    <property type="match status" value="1"/>
</dbReference>
<dbReference type="Pfam" id="PF00550">
    <property type="entry name" value="PP-binding"/>
    <property type="match status" value="1"/>
</dbReference>
<evidence type="ECO:0000256" key="3">
    <source>
        <dbReference type="SAM" id="MobiDB-lite"/>
    </source>
</evidence>
<dbReference type="SUPFAM" id="SSF69593">
    <property type="entry name" value="Glycerol-3-phosphate (1)-acyltransferase"/>
    <property type="match status" value="1"/>
</dbReference>
<dbReference type="InterPro" id="IPR002123">
    <property type="entry name" value="Plipid/glycerol_acylTrfase"/>
</dbReference>
<dbReference type="EMBL" id="BMIJ01000003">
    <property type="protein sequence ID" value="GGB91137.1"/>
    <property type="molecule type" value="Genomic_DNA"/>
</dbReference>
<dbReference type="InterPro" id="IPR040097">
    <property type="entry name" value="FAAL/FAAC"/>
</dbReference>
<feature type="transmembrane region" description="Helical" evidence="4">
    <location>
        <begin position="704"/>
        <end position="726"/>
    </location>
</feature>
<dbReference type="InterPro" id="IPR000873">
    <property type="entry name" value="AMP-dep_synth/lig_dom"/>
</dbReference>
<dbReference type="InterPro" id="IPR042099">
    <property type="entry name" value="ANL_N_sf"/>
</dbReference>
<comment type="similarity">
    <text evidence="1">Belongs to the ATP-dependent AMP-binding enzyme family.</text>
</comment>
<feature type="domain" description="Carrier" evidence="5">
    <location>
        <begin position="7"/>
        <end position="90"/>
    </location>
</feature>
<accession>A0ABQ1KBT4</accession>